<dbReference type="EMBL" id="NUSQ01000010">
    <property type="protein sequence ID" value="PHD74303.1"/>
    <property type="molecule type" value="Genomic_DNA"/>
</dbReference>
<dbReference type="Gene3D" id="1.10.3720.10">
    <property type="entry name" value="MetI-like"/>
    <property type="match status" value="1"/>
</dbReference>
<evidence type="ECO:0000256" key="6">
    <source>
        <dbReference type="ARBA" id="ARBA00022989"/>
    </source>
</evidence>
<protein>
    <submittedName>
        <fullName evidence="9">ABC transporter permease</fullName>
    </submittedName>
</protein>
<evidence type="ECO:0000256" key="7">
    <source>
        <dbReference type="ARBA" id="ARBA00023136"/>
    </source>
</evidence>
<accession>A0A2B5XJ95</accession>
<evidence type="ECO:0000256" key="3">
    <source>
        <dbReference type="ARBA" id="ARBA00022448"/>
    </source>
</evidence>
<dbReference type="InterPro" id="IPR000515">
    <property type="entry name" value="MetI-like"/>
</dbReference>
<dbReference type="FunFam" id="1.10.3720.10:FF:000002">
    <property type="entry name" value="D-methionine ABC transporter permease MetI"/>
    <property type="match status" value="1"/>
</dbReference>
<evidence type="ECO:0000256" key="8">
    <source>
        <dbReference type="RuleBase" id="RU363032"/>
    </source>
</evidence>
<dbReference type="PANTHER" id="PTHR30450:SF14">
    <property type="entry name" value="TRANSPORTER, PERMEASE PROTEIN, PUTATIVE-RELATED"/>
    <property type="match status" value="1"/>
</dbReference>
<reference evidence="9 10" key="1">
    <citation type="submission" date="2017-09" db="EMBL/GenBank/DDBJ databases">
        <title>Large-scale bioinformatics analysis of Bacillus genomes uncovers conserved roles of natural products in bacterial physiology.</title>
        <authorList>
            <consortium name="Agbiome Team Llc"/>
            <person name="Bleich R.M."/>
            <person name="Grubbs K.J."/>
            <person name="Santa Maria K.C."/>
            <person name="Allen S.E."/>
            <person name="Farag S."/>
            <person name="Shank E.A."/>
            <person name="Bowers A."/>
        </authorList>
    </citation>
    <scope>NUCLEOTIDE SEQUENCE [LARGE SCALE GENOMIC DNA]</scope>
    <source>
        <strain evidence="9 10">AFS044250</strain>
    </source>
</reference>
<proteinExistence type="inferred from homology"/>
<sequence>MFWPRILDATGDTLLMVIVTLIFDIILGIPLCLLLYVTRKGNFLENKWFFSILNIIINTIRPVPFIILLVALSPLTRSVIGTTIGTAAAIFPMTLVASIGIARMVETNLVSVSKGVIEAAQAMGASPLRIVFEILVPEALAPLILGVTFMTVGLIEFSAVAGLVGGGGLGDLAMTYGYQRFDTSVMFVTVVLLIILVQIAQNLGNYFAKVFLRRS</sequence>
<dbReference type="GO" id="GO:0005886">
    <property type="term" value="C:plasma membrane"/>
    <property type="evidence" value="ECO:0007669"/>
    <property type="project" value="UniProtKB-SubCell"/>
</dbReference>
<dbReference type="Pfam" id="PF00528">
    <property type="entry name" value="BPD_transp_1"/>
    <property type="match status" value="1"/>
</dbReference>
<organism evidence="9 10">
    <name type="scientific">Bacillus toyonensis</name>
    <dbReference type="NCBI Taxonomy" id="155322"/>
    <lineage>
        <taxon>Bacteria</taxon>
        <taxon>Bacillati</taxon>
        <taxon>Bacillota</taxon>
        <taxon>Bacilli</taxon>
        <taxon>Bacillales</taxon>
        <taxon>Bacillaceae</taxon>
        <taxon>Bacillus</taxon>
        <taxon>Bacillus cereus group</taxon>
    </lineage>
</organism>
<keyword evidence="3 8" id="KW-0813">Transport</keyword>
<evidence type="ECO:0000256" key="5">
    <source>
        <dbReference type="ARBA" id="ARBA00022692"/>
    </source>
</evidence>
<evidence type="ECO:0000313" key="10">
    <source>
        <dbReference type="Proteomes" id="UP000225997"/>
    </source>
</evidence>
<dbReference type="InterPro" id="IPR051322">
    <property type="entry name" value="AA_ABC_Transporter_Permease"/>
</dbReference>
<dbReference type="CDD" id="cd06261">
    <property type="entry name" value="TM_PBP2"/>
    <property type="match status" value="1"/>
</dbReference>
<feature type="transmembrane region" description="Helical" evidence="8">
    <location>
        <begin position="14"/>
        <end position="36"/>
    </location>
</feature>
<dbReference type="SUPFAM" id="SSF161098">
    <property type="entry name" value="MetI-like"/>
    <property type="match status" value="1"/>
</dbReference>
<feature type="transmembrane region" description="Helical" evidence="8">
    <location>
        <begin position="139"/>
        <end position="164"/>
    </location>
</feature>
<feature type="transmembrane region" description="Helical" evidence="8">
    <location>
        <begin position="184"/>
        <end position="208"/>
    </location>
</feature>
<comment type="caution">
    <text evidence="9">The sequence shown here is derived from an EMBL/GenBank/DDBJ whole genome shotgun (WGS) entry which is preliminary data.</text>
</comment>
<feature type="transmembrane region" description="Helical" evidence="8">
    <location>
        <begin position="48"/>
        <end position="72"/>
    </location>
</feature>
<evidence type="ECO:0000256" key="1">
    <source>
        <dbReference type="ARBA" id="ARBA00004651"/>
    </source>
</evidence>
<keyword evidence="5 8" id="KW-0812">Transmembrane</keyword>
<dbReference type="PANTHER" id="PTHR30450">
    <property type="entry name" value="ABC TRANSPORTER PERMEASE"/>
    <property type="match status" value="1"/>
</dbReference>
<evidence type="ECO:0000313" key="9">
    <source>
        <dbReference type="EMBL" id="PHD74303.1"/>
    </source>
</evidence>
<dbReference type="GO" id="GO:0048473">
    <property type="term" value="P:D-methionine transmembrane transport"/>
    <property type="evidence" value="ECO:0007669"/>
    <property type="project" value="TreeGrafter"/>
</dbReference>
<dbReference type="AlphaFoldDB" id="A0A2B5XJ95"/>
<dbReference type="Proteomes" id="UP000225997">
    <property type="component" value="Unassembled WGS sequence"/>
</dbReference>
<evidence type="ECO:0000256" key="4">
    <source>
        <dbReference type="ARBA" id="ARBA00022475"/>
    </source>
</evidence>
<evidence type="ECO:0000256" key="2">
    <source>
        <dbReference type="ARBA" id="ARBA00007069"/>
    </source>
</evidence>
<name>A0A2B5XJ95_9BACI</name>
<keyword evidence="7 8" id="KW-0472">Membrane</keyword>
<dbReference type="PROSITE" id="PS50928">
    <property type="entry name" value="ABC_TM1"/>
    <property type="match status" value="1"/>
</dbReference>
<dbReference type="InterPro" id="IPR035906">
    <property type="entry name" value="MetI-like_sf"/>
</dbReference>
<comment type="subcellular location">
    <subcellularLocation>
        <location evidence="1 8">Cell membrane</location>
        <topology evidence="1 8">Multi-pass membrane protein</topology>
    </subcellularLocation>
</comment>
<keyword evidence="4" id="KW-1003">Cell membrane</keyword>
<keyword evidence="6 8" id="KW-1133">Transmembrane helix</keyword>
<feature type="transmembrane region" description="Helical" evidence="8">
    <location>
        <begin position="84"/>
        <end position="105"/>
    </location>
</feature>
<gene>
    <name evidence="9" type="ORF">COF40_01965</name>
</gene>
<comment type="similarity">
    <text evidence="2">Belongs to the binding-protein-dependent transport system permease family. CysTW subfamily.</text>
</comment>